<keyword evidence="2" id="KW-1185">Reference proteome</keyword>
<sequence>MLKLSHHIQMLSSSYLNQVRRNSVDDLGQAVERITAQGGEPCRDVLRRARAGEELILASYCPFTVASPYKEYGPIFVLANASDEEVASDHISCSAHIDDRTYLQAQFVLRAYSVQERIVDACVSSPEKAEGDLERFFSRTEVAFVLVRFAAYGCYAARINR</sequence>
<evidence type="ECO:0000313" key="2">
    <source>
        <dbReference type="Proteomes" id="UP000627446"/>
    </source>
</evidence>
<organism evidence="1 2">
    <name type="scientific">Undibacterium nitidum</name>
    <dbReference type="NCBI Taxonomy" id="2762298"/>
    <lineage>
        <taxon>Bacteria</taxon>
        <taxon>Pseudomonadati</taxon>
        <taxon>Pseudomonadota</taxon>
        <taxon>Betaproteobacteria</taxon>
        <taxon>Burkholderiales</taxon>
        <taxon>Oxalobacteraceae</taxon>
        <taxon>Undibacterium</taxon>
    </lineage>
</organism>
<proteinExistence type="predicted"/>
<comment type="caution">
    <text evidence="1">The sequence shown here is derived from an EMBL/GenBank/DDBJ whole genome shotgun (WGS) entry which is preliminary data.</text>
</comment>
<gene>
    <name evidence="1" type="ORF">H8K36_11340</name>
</gene>
<dbReference type="EMBL" id="JACOFZ010000003">
    <property type="protein sequence ID" value="MBC3881973.1"/>
    <property type="molecule type" value="Genomic_DNA"/>
</dbReference>
<dbReference type="InterPro" id="IPR009593">
    <property type="entry name" value="DUF1203"/>
</dbReference>
<dbReference type="PIRSF" id="PIRSF034110">
    <property type="entry name" value="DUF1203"/>
    <property type="match status" value="1"/>
</dbReference>
<reference evidence="1" key="1">
    <citation type="submission" date="2020-08" db="EMBL/GenBank/DDBJ databases">
        <title>Novel species isolated from subtropical streams in China.</title>
        <authorList>
            <person name="Lu H."/>
        </authorList>
    </citation>
    <scope>NUCLEOTIDE SEQUENCE</scope>
    <source>
        <strain evidence="1">LX22W</strain>
    </source>
</reference>
<dbReference type="Proteomes" id="UP000627446">
    <property type="component" value="Unassembled WGS sequence"/>
</dbReference>
<protein>
    <submittedName>
        <fullName evidence="1">DUF1203 domain-containing protein</fullName>
    </submittedName>
</protein>
<accession>A0A923KPM4</accession>
<dbReference type="RefSeq" id="WP_186916372.1">
    <property type="nucleotide sequence ID" value="NZ_JACOFZ010000003.1"/>
</dbReference>
<dbReference type="AlphaFoldDB" id="A0A923KPM4"/>
<dbReference type="Pfam" id="PF06718">
    <property type="entry name" value="DUF1203"/>
    <property type="match status" value="1"/>
</dbReference>
<evidence type="ECO:0000313" key="1">
    <source>
        <dbReference type="EMBL" id="MBC3881973.1"/>
    </source>
</evidence>
<name>A0A923KPM4_9BURK</name>